<accession>A0AAU9QRJ7</accession>
<sequence length="110" mass="12088">MKKLVITVVAIFGLAATSNANELTHKDFIEQIVGAEIQVANNGNMDLAATQSDLGKLSRQILGQLYTYVESIEYKGDEHAAVNAHIGQMVCQMDYQNLDGNWKLTKLSCN</sequence>
<proteinExistence type="predicted"/>
<name>A0AAU9QRJ7_9VIBR</name>
<gene>
    <name evidence="2" type="ORF">THF1A12_320068</name>
</gene>
<comment type="caution">
    <text evidence="2">The sequence shown here is derived from an EMBL/GenBank/DDBJ whole genome shotgun (WGS) entry which is preliminary data.</text>
</comment>
<evidence type="ECO:0000313" key="2">
    <source>
        <dbReference type="EMBL" id="CAH1597475.1"/>
    </source>
</evidence>
<protein>
    <submittedName>
        <fullName evidence="2">Uncharacterized protein</fullName>
    </submittedName>
</protein>
<organism evidence="2 3">
    <name type="scientific">Vibrio jasicida</name>
    <dbReference type="NCBI Taxonomy" id="766224"/>
    <lineage>
        <taxon>Bacteria</taxon>
        <taxon>Pseudomonadati</taxon>
        <taxon>Pseudomonadota</taxon>
        <taxon>Gammaproteobacteria</taxon>
        <taxon>Vibrionales</taxon>
        <taxon>Vibrionaceae</taxon>
        <taxon>Vibrio</taxon>
    </lineage>
</organism>
<evidence type="ECO:0000313" key="3">
    <source>
        <dbReference type="Proteomes" id="UP001295462"/>
    </source>
</evidence>
<dbReference type="EMBL" id="CAKMUD010000086">
    <property type="protein sequence ID" value="CAH1597475.1"/>
    <property type="molecule type" value="Genomic_DNA"/>
</dbReference>
<dbReference type="AlphaFoldDB" id="A0AAU9QRJ7"/>
<evidence type="ECO:0000256" key="1">
    <source>
        <dbReference type="SAM" id="SignalP"/>
    </source>
</evidence>
<dbReference type="RefSeq" id="WP_409589412.1">
    <property type="nucleotide sequence ID" value="NZ_CAKMTZ010000085.1"/>
</dbReference>
<dbReference type="Proteomes" id="UP001295462">
    <property type="component" value="Unassembled WGS sequence"/>
</dbReference>
<keyword evidence="1" id="KW-0732">Signal</keyword>
<feature type="chain" id="PRO_5043448746" evidence="1">
    <location>
        <begin position="21"/>
        <end position="110"/>
    </location>
</feature>
<feature type="signal peptide" evidence="1">
    <location>
        <begin position="1"/>
        <end position="20"/>
    </location>
</feature>
<reference evidence="2" key="1">
    <citation type="submission" date="2022-01" db="EMBL/GenBank/DDBJ databases">
        <authorList>
            <person name="Lagorce A."/>
        </authorList>
    </citation>
    <scope>NUCLEOTIDE SEQUENCE</scope>
    <source>
        <strain evidence="2">Th15_F1_A12</strain>
    </source>
</reference>